<comment type="similarity">
    <text evidence="1">Belongs to the WrbA family.</text>
</comment>
<comment type="caution">
    <text evidence="4">The sequence shown here is derived from an EMBL/GenBank/DDBJ whole genome shotgun (WGS) entry which is preliminary data.</text>
</comment>
<organism evidence="4 5">
    <name type="scientific">Suillus plorans</name>
    <dbReference type="NCBI Taxonomy" id="116603"/>
    <lineage>
        <taxon>Eukaryota</taxon>
        <taxon>Fungi</taxon>
        <taxon>Dikarya</taxon>
        <taxon>Basidiomycota</taxon>
        <taxon>Agaricomycotina</taxon>
        <taxon>Agaricomycetes</taxon>
        <taxon>Agaricomycetidae</taxon>
        <taxon>Boletales</taxon>
        <taxon>Suillineae</taxon>
        <taxon>Suillaceae</taxon>
        <taxon>Suillus</taxon>
    </lineage>
</organism>
<evidence type="ECO:0000256" key="2">
    <source>
        <dbReference type="SAM" id="MobiDB-lite"/>
    </source>
</evidence>
<dbReference type="NCBIfam" id="NF002999">
    <property type="entry name" value="PRK03767.1"/>
    <property type="match status" value="1"/>
</dbReference>
<proteinExistence type="inferred from homology"/>
<dbReference type="GeneID" id="64597380"/>
<dbReference type="EMBL" id="JABBWE010000113">
    <property type="protein sequence ID" value="KAG1785304.1"/>
    <property type="molecule type" value="Genomic_DNA"/>
</dbReference>
<dbReference type="GO" id="GO:0003955">
    <property type="term" value="F:NAD(P)H dehydrogenase (quinone) activity"/>
    <property type="evidence" value="ECO:0007669"/>
    <property type="project" value="InterPro"/>
</dbReference>
<gene>
    <name evidence="4" type="ORF">HD556DRAFT_139371</name>
</gene>
<protein>
    <submittedName>
        <fullName evidence="4">1,4 benzoquinone reductase</fullName>
    </submittedName>
</protein>
<dbReference type="AlphaFoldDB" id="A0A9P7AA95"/>
<dbReference type="Gene3D" id="3.40.50.360">
    <property type="match status" value="1"/>
</dbReference>
<dbReference type="PROSITE" id="PS50902">
    <property type="entry name" value="FLAVODOXIN_LIKE"/>
    <property type="match status" value="1"/>
</dbReference>
<evidence type="ECO:0000313" key="5">
    <source>
        <dbReference type="Proteomes" id="UP000719766"/>
    </source>
</evidence>
<dbReference type="InterPro" id="IPR008254">
    <property type="entry name" value="Flavodoxin/NO_synth"/>
</dbReference>
<dbReference type="NCBIfam" id="TIGR01755">
    <property type="entry name" value="flav_wrbA"/>
    <property type="match status" value="1"/>
</dbReference>
<dbReference type="GO" id="GO:0016020">
    <property type="term" value="C:membrane"/>
    <property type="evidence" value="ECO:0007669"/>
    <property type="project" value="TreeGrafter"/>
</dbReference>
<dbReference type="RefSeq" id="XP_041152787.1">
    <property type="nucleotide sequence ID" value="XM_041303616.1"/>
</dbReference>
<feature type="domain" description="Flavodoxin-like" evidence="3">
    <location>
        <begin position="54"/>
        <end position="260"/>
    </location>
</feature>
<evidence type="ECO:0000256" key="1">
    <source>
        <dbReference type="ARBA" id="ARBA00006961"/>
    </source>
</evidence>
<feature type="region of interest" description="Disordered" evidence="2">
    <location>
        <begin position="1"/>
        <end position="45"/>
    </location>
</feature>
<dbReference type="InterPro" id="IPR010089">
    <property type="entry name" value="Flavoprotein_WrbA-like"/>
</dbReference>
<accession>A0A9P7AA95</accession>
<dbReference type="PANTHER" id="PTHR30546:SF23">
    <property type="entry name" value="FLAVOPROTEIN-LIKE PROTEIN YCP4-RELATED"/>
    <property type="match status" value="1"/>
</dbReference>
<dbReference type="GO" id="GO:0010181">
    <property type="term" value="F:FMN binding"/>
    <property type="evidence" value="ECO:0007669"/>
    <property type="project" value="InterPro"/>
</dbReference>
<feature type="compositionally biased region" description="Low complexity" evidence="2">
    <location>
        <begin position="32"/>
        <end position="43"/>
    </location>
</feature>
<reference evidence="4" key="1">
    <citation type="journal article" date="2020" name="New Phytol.">
        <title>Comparative genomics reveals dynamic genome evolution in host specialist ectomycorrhizal fungi.</title>
        <authorList>
            <person name="Lofgren L.A."/>
            <person name="Nguyen N.H."/>
            <person name="Vilgalys R."/>
            <person name="Ruytinx J."/>
            <person name="Liao H.L."/>
            <person name="Branco S."/>
            <person name="Kuo A."/>
            <person name="LaButti K."/>
            <person name="Lipzen A."/>
            <person name="Andreopoulos W."/>
            <person name="Pangilinan J."/>
            <person name="Riley R."/>
            <person name="Hundley H."/>
            <person name="Na H."/>
            <person name="Barry K."/>
            <person name="Grigoriev I.V."/>
            <person name="Stajich J.E."/>
            <person name="Kennedy P.G."/>
        </authorList>
    </citation>
    <scope>NUCLEOTIDE SEQUENCE</scope>
    <source>
        <strain evidence="4">S12</strain>
    </source>
</reference>
<dbReference type="Proteomes" id="UP000719766">
    <property type="component" value="Unassembled WGS sequence"/>
</dbReference>
<dbReference type="PANTHER" id="PTHR30546">
    <property type="entry name" value="FLAVODOXIN-RELATED PROTEIN WRBA-RELATED"/>
    <property type="match status" value="1"/>
</dbReference>
<name>A0A9P7AA95_9AGAM</name>
<sequence>MCFPGKRQKDNFTEPKPTPLDTKARANQPEHSVSPPVLPPLSSISQPDMPAPRIAIVTYSLYGHITKMAEAVKSGISNAGGNASIYQIQETLSDDILKLVKAPPRPDYPVLLPDDLVNFDAFLFGIPTRYGNFPVQWKVRYLTSARLNTFLDVLTQAFWDATGPLWSKGALQGKMCGVFVSTGTQGGGQEITISNTLSTFVHHGLIYVPLGYKHSFPQLSNLTEIHGGSSWGAGTFAGTDGSRQPSPLEMEIAAIQGKTFWDTVAQYHGHTKSS</sequence>
<evidence type="ECO:0000313" key="4">
    <source>
        <dbReference type="EMBL" id="KAG1785304.1"/>
    </source>
</evidence>
<keyword evidence="5" id="KW-1185">Reference proteome</keyword>
<dbReference type="InterPro" id="IPR029039">
    <property type="entry name" value="Flavoprotein-like_sf"/>
</dbReference>
<dbReference type="OrthoDB" id="504689at2759"/>
<evidence type="ECO:0000259" key="3">
    <source>
        <dbReference type="PROSITE" id="PS50902"/>
    </source>
</evidence>
<dbReference type="SUPFAM" id="SSF52218">
    <property type="entry name" value="Flavoproteins"/>
    <property type="match status" value="1"/>
</dbReference>